<dbReference type="Proteomes" id="UP000637513">
    <property type="component" value="Unassembled WGS sequence"/>
</dbReference>
<keyword evidence="2" id="KW-1185">Reference proteome</keyword>
<proteinExistence type="predicted"/>
<comment type="caution">
    <text evidence="1">The sequence shown here is derived from an EMBL/GenBank/DDBJ whole genome shotgun (WGS) entry which is preliminary data.</text>
</comment>
<reference evidence="1 2" key="1">
    <citation type="submission" date="2020-08" db="EMBL/GenBank/DDBJ databases">
        <title>Genome public.</title>
        <authorList>
            <person name="Liu C."/>
            <person name="Sun Q."/>
        </authorList>
    </citation>
    <scope>NUCLEOTIDE SEQUENCE [LARGE SCALE GENOMIC DNA]</scope>
    <source>
        <strain evidence="1 2">BX3</strain>
    </source>
</reference>
<sequence length="144" mass="16819">MNKKRICIVCVIMVFGIMAGCFLEEKYENHIPMEPDVVSSISMNQDQYLTIVANRDKIEDKEEFAELLVKMCRENSFHTIKFSTDRGYATSVNMRVYLWKDEIEGNEPVMVVEYKTTGYGEEYDIVHDPEQFDLFIDGNCVNNY</sequence>
<evidence type="ECO:0000313" key="1">
    <source>
        <dbReference type="EMBL" id="MBC8556470.1"/>
    </source>
</evidence>
<evidence type="ECO:0000313" key="2">
    <source>
        <dbReference type="Proteomes" id="UP000637513"/>
    </source>
</evidence>
<name>A0ABR7MRP3_9FIRM</name>
<dbReference type="PROSITE" id="PS51257">
    <property type="entry name" value="PROKAR_LIPOPROTEIN"/>
    <property type="match status" value="1"/>
</dbReference>
<dbReference type="EMBL" id="JACRSW010000008">
    <property type="protein sequence ID" value="MBC8556470.1"/>
    <property type="molecule type" value="Genomic_DNA"/>
</dbReference>
<accession>A0ABR7MRP3</accession>
<dbReference type="RefSeq" id="WP_226861993.1">
    <property type="nucleotide sequence ID" value="NZ_JACRSW010000008.1"/>
</dbReference>
<gene>
    <name evidence="1" type="ORF">H8700_01910</name>
</gene>
<protein>
    <recommendedName>
        <fullName evidence="3">Lipoprotein</fullName>
    </recommendedName>
</protein>
<organism evidence="1 2">
    <name type="scientific">Jutongia hominis</name>
    <dbReference type="NCBI Taxonomy" id="2763664"/>
    <lineage>
        <taxon>Bacteria</taxon>
        <taxon>Bacillati</taxon>
        <taxon>Bacillota</taxon>
        <taxon>Clostridia</taxon>
        <taxon>Lachnospirales</taxon>
        <taxon>Lachnospiraceae</taxon>
        <taxon>Jutongia</taxon>
    </lineage>
</organism>
<evidence type="ECO:0008006" key="3">
    <source>
        <dbReference type="Google" id="ProtNLM"/>
    </source>
</evidence>